<dbReference type="RefSeq" id="WP_197004361.1">
    <property type="nucleotide sequence ID" value="NZ_BONS01000020.1"/>
</dbReference>
<sequence>MATGTTRKAAPKKAALGSRHKDLPELDKVAIYSQADMYTIDLGDVADMIADMKEHGFDADQPIEYVLWNVDLYGKEFPAGTRVLVDGRTRLVASARAGVEPTEREVAPTSLPTFVRRRNATRRHMSKSQHVMASYYHLAQEFGRVTADQKQEIMEKVETNPQMISLAKKVYTACEELGDWAAVFSIMEGEYGLEAGRKKAEADVKAAAAAKKGGADSEGEGGEAEGEGSSSAAMDAVRAKKATAKRLEKFLAGAVASVDEFGAENVDYAELELTQVADWHERFTALVATLTELADDLGEAQVTIKAKIIDEATAKANKGRKAKAEAPAK</sequence>
<dbReference type="AlphaFoldDB" id="A0A8J7GH92"/>
<comment type="caution">
    <text evidence="2">The sequence shown here is derived from an EMBL/GenBank/DDBJ whole genome shotgun (WGS) entry which is preliminary data.</text>
</comment>
<reference evidence="2" key="1">
    <citation type="submission" date="2020-11" db="EMBL/GenBank/DDBJ databases">
        <title>Sequencing the genomes of 1000 actinobacteria strains.</title>
        <authorList>
            <person name="Klenk H.-P."/>
        </authorList>
    </citation>
    <scope>NUCLEOTIDE SEQUENCE</scope>
    <source>
        <strain evidence="2">DSM 45356</strain>
    </source>
</reference>
<feature type="compositionally biased region" description="Acidic residues" evidence="1">
    <location>
        <begin position="217"/>
        <end position="226"/>
    </location>
</feature>
<evidence type="ECO:0000256" key="1">
    <source>
        <dbReference type="SAM" id="MobiDB-lite"/>
    </source>
</evidence>
<keyword evidence="3" id="KW-1185">Reference proteome</keyword>
<evidence type="ECO:0000313" key="3">
    <source>
        <dbReference type="Proteomes" id="UP000622552"/>
    </source>
</evidence>
<protein>
    <submittedName>
        <fullName evidence="2">Uncharacterized protein</fullName>
    </submittedName>
</protein>
<evidence type="ECO:0000313" key="2">
    <source>
        <dbReference type="EMBL" id="MBG6137500.1"/>
    </source>
</evidence>
<proteinExistence type="predicted"/>
<dbReference type="Proteomes" id="UP000622552">
    <property type="component" value="Unassembled WGS sequence"/>
</dbReference>
<dbReference type="EMBL" id="JADOUF010000001">
    <property type="protein sequence ID" value="MBG6137500.1"/>
    <property type="molecule type" value="Genomic_DNA"/>
</dbReference>
<name>A0A8J7GH92_9ACTN</name>
<feature type="region of interest" description="Disordered" evidence="1">
    <location>
        <begin position="210"/>
        <end position="233"/>
    </location>
</feature>
<gene>
    <name evidence="2" type="ORF">IW245_003694</name>
</gene>
<accession>A0A8J7GH92</accession>
<organism evidence="2 3">
    <name type="scientific">Longispora fulva</name>
    <dbReference type="NCBI Taxonomy" id="619741"/>
    <lineage>
        <taxon>Bacteria</taxon>
        <taxon>Bacillati</taxon>
        <taxon>Actinomycetota</taxon>
        <taxon>Actinomycetes</taxon>
        <taxon>Micromonosporales</taxon>
        <taxon>Micromonosporaceae</taxon>
        <taxon>Longispora</taxon>
    </lineage>
</organism>